<sequence length="321" mass="36348">MKIFKNGRFFSNHWLNKRIPRQDEITLSHRHIFILPSRFGASYVGLCILLFVMATNFQNNLMLLLCYFLVGIFLLSLFRCYQNFVGLTLRIQSASPVFVGETVTIPLLIKAESTLGQIKMSINNQTAVFVNAGNSNITTAAKMLATYRGQTQCPRIKIESFYPLGLFHCWSMIASDQPLLVYPAPVKCPIPAADVTTLKQGETQSAPTQDKEEYYQLRPHQTGEPLHHIAWKQMAMGRGTLTKQFSGYSSQNIRLIVPNELTGLALEKHLSELTFIILILSQQQQPFSLQLGDKFFDADNTEWHSKVCLKALATWKQNDGI</sequence>
<feature type="transmembrane region" description="Helical" evidence="1">
    <location>
        <begin position="61"/>
        <end position="81"/>
    </location>
</feature>
<reference evidence="2" key="1">
    <citation type="journal article" date="2018" name="Int. J. Syst. Evol. Microbiol.">
        <title>Neptunicella marina gen. nov., sp. nov., isolated from surface seawater.</title>
        <authorList>
            <person name="Liu X."/>
            <person name="Lai Q."/>
            <person name="Du Y."/>
            <person name="Zhang X."/>
            <person name="Liu Z."/>
            <person name="Sun F."/>
            <person name="Shao Z."/>
        </authorList>
    </citation>
    <scope>NUCLEOTIDE SEQUENCE</scope>
    <source>
        <strain evidence="2">S27-2</strain>
    </source>
</reference>
<gene>
    <name evidence="2" type="ORF">H8B19_00540</name>
</gene>
<keyword evidence="3" id="KW-1185">Reference proteome</keyword>
<comment type="caution">
    <text evidence="2">The sequence shown here is derived from an EMBL/GenBank/DDBJ whole genome shotgun (WGS) entry which is preliminary data.</text>
</comment>
<protein>
    <submittedName>
        <fullName evidence="2">DUF58 domain-containing protein</fullName>
    </submittedName>
</protein>
<dbReference type="Proteomes" id="UP000601768">
    <property type="component" value="Unassembled WGS sequence"/>
</dbReference>
<accession>A0A8J6IRA7</accession>
<name>A0A8J6IRA7_9ALTE</name>
<evidence type="ECO:0000256" key="1">
    <source>
        <dbReference type="SAM" id="Phobius"/>
    </source>
</evidence>
<dbReference type="PANTHER" id="PTHR34351">
    <property type="entry name" value="SLR1927 PROTEIN-RELATED"/>
    <property type="match status" value="1"/>
</dbReference>
<dbReference type="EMBL" id="JACNEP010000001">
    <property type="protein sequence ID" value="MBC3764352.1"/>
    <property type="molecule type" value="Genomic_DNA"/>
</dbReference>
<keyword evidence="1" id="KW-0472">Membrane</keyword>
<dbReference type="AlphaFoldDB" id="A0A8J6IRA7"/>
<organism evidence="2 3">
    <name type="scientific">Neptunicella marina</name>
    <dbReference type="NCBI Taxonomy" id="2125989"/>
    <lineage>
        <taxon>Bacteria</taxon>
        <taxon>Pseudomonadati</taxon>
        <taxon>Pseudomonadota</taxon>
        <taxon>Gammaproteobacteria</taxon>
        <taxon>Alteromonadales</taxon>
        <taxon>Alteromonadaceae</taxon>
        <taxon>Neptunicella</taxon>
    </lineage>
</organism>
<keyword evidence="1" id="KW-1133">Transmembrane helix</keyword>
<dbReference type="RefSeq" id="WP_186504830.1">
    <property type="nucleotide sequence ID" value="NZ_JACNEP010000001.1"/>
</dbReference>
<evidence type="ECO:0000313" key="2">
    <source>
        <dbReference type="EMBL" id="MBC3764352.1"/>
    </source>
</evidence>
<keyword evidence="1" id="KW-0812">Transmembrane</keyword>
<reference evidence="2" key="2">
    <citation type="submission" date="2020-08" db="EMBL/GenBank/DDBJ databases">
        <authorList>
            <person name="Lai Q."/>
        </authorList>
    </citation>
    <scope>NUCLEOTIDE SEQUENCE</scope>
    <source>
        <strain evidence="2">S27-2</strain>
    </source>
</reference>
<proteinExistence type="predicted"/>
<feature type="transmembrane region" description="Helical" evidence="1">
    <location>
        <begin position="32"/>
        <end position="55"/>
    </location>
</feature>
<dbReference type="PANTHER" id="PTHR34351:SF1">
    <property type="entry name" value="SLR1927 PROTEIN"/>
    <property type="match status" value="1"/>
</dbReference>
<evidence type="ECO:0000313" key="3">
    <source>
        <dbReference type="Proteomes" id="UP000601768"/>
    </source>
</evidence>